<name>C6HH38_AJECH</name>
<sequence length="66" mass="7385">MPPVNRGLHFDGIGSLPSLKRGARVARKLLLEAHKWIGKEAFDGVIIDVVVEPERMFDIAMELSEK</sequence>
<dbReference type="SUPFAM" id="SSF52096">
    <property type="entry name" value="ClpP/crotonase"/>
    <property type="match status" value="1"/>
</dbReference>
<reference evidence="2" key="1">
    <citation type="submission" date="2009-05" db="EMBL/GenBank/DDBJ databases">
        <title>The genome sequence of Ajellomyces capsulatus strain H143.</title>
        <authorList>
            <person name="Champion M."/>
            <person name="Cuomo C.A."/>
            <person name="Ma L.-J."/>
            <person name="Henn M.R."/>
            <person name="Sil A."/>
            <person name="Goldman B."/>
            <person name="Young S.K."/>
            <person name="Kodira C.D."/>
            <person name="Zeng Q."/>
            <person name="Koehrsen M."/>
            <person name="Alvarado L."/>
            <person name="Berlin A.M."/>
            <person name="Borenstein D."/>
            <person name="Chen Z."/>
            <person name="Engels R."/>
            <person name="Freedman E."/>
            <person name="Gellesch M."/>
            <person name="Goldberg J."/>
            <person name="Griggs A."/>
            <person name="Gujja S."/>
            <person name="Heiman D.I."/>
            <person name="Hepburn T.A."/>
            <person name="Howarth C."/>
            <person name="Jen D."/>
            <person name="Larson L."/>
            <person name="Lewis B."/>
            <person name="Mehta T."/>
            <person name="Park D."/>
            <person name="Pearson M."/>
            <person name="Roberts A."/>
            <person name="Saif S."/>
            <person name="Shea T.D."/>
            <person name="Shenoy N."/>
            <person name="Sisk P."/>
            <person name="Stolte C."/>
            <person name="Sykes S."/>
            <person name="Walk T."/>
            <person name="White J."/>
            <person name="Yandava C."/>
            <person name="Klein B."/>
            <person name="McEwen J.G."/>
            <person name="Puccia R."/>
            <person name="Goldman G.H."/>
            <person name="Felipe M.S."/>
            <person name="Nino-Vega G."/>
            <person name="San-Blas G."/>
            <person name="Taylor J.W."/>
            <person name="Mendoza L."/>
            <person name="Galagan J.E."/>
            <person name="Nusbaum C."/>
            <person name="Birren B.W."/>
        </authorList>
    </citation>
    <scope>NUCLEOTIDE SEQUENCE [LARGE SCALE GENOMIC DNA]</scope>
    <source>
        <strain evidence="2">H143</strain>
    </source>
</reference>
<evidence type="ECO:0000313" key="1">
    <source>
        <dbReference type="EMBL" id="EER40122.1"/>
    </source>
</evidence>
<evidence type="ECO:0000313" key="2">
    <source>
        <dbReference type="Proteomes" id="UP000002624"/>
    </source>
</evidence>
<dbReference type="Gene3D" id="3.90.226.10">
    <property type="entry name" value="2-enoyl-CoA Hydratase, Chain A, domain 1"/>
    <property type="match status" value="1"/>
</dbReference>
<dbReference type="STRING" id="544712.C6HH38"/>
<dbReference type="HOGENOM" id="CLU_2830631_0_0_1"/>
<gene>
    <name evidence="1" type="ORF">HCDG_05519</name>
</gene>
<accession>C6HH38</accession>
<protein>
    <submittedName>
        <fullName evidence="1">Uncharacterized protein</fullName>
    </submittedName>
</protein>
<dbReference type="EMBL" id="GG692427">
    <property type="protein sequence ID" value="EER40122.1"/>
    <property type="molecule type" value="Genomic_DNA"/>
</dbReference>
<dbReference type="AlphaFoldDB" id="C6HH38"/>
<dbReference type="VEuPathDB" id="FungiDB:HCDG_05519"/>
<dbReference type="InterPro" id="IPR029045">
    <property type="entry name" value="ClpP/crotonase-like_dom_sf"/>
</dbReference>
<organism evidence="1 2">
    <name type="scientific">Ajellomyces capsulatus (strain H143)</name>
    <name type="common">Darling's disease fungus</name>
    <name type="synonym">Histoplasma capsulatum</name>
    <dbReference type="NCBI Taxonomy" id="544712"/>
    <lineage>
        <taxon>Eukaryota</taxon>
        <taxon>Fungi</taxon>
        <taxon>Dikarya</taxon>
        <taxon>Ascomycota</taxon>
        <taxon>Pezizomycotina</taxon>
        <taxon>Eurotiomycetes</taxon>
        <taxon>Eurotiomycetidae</taxon>
        <taxon>Onygenales</taxon>
        <taxon>Ajellomycetaceae</taxon>
        <taxon>Histoplasma</taxon>
    </lineage>
</organism>
<dbReference type="Proteomes" id="UP000002624">
    <property type="component" value="Unassembled WGS sequence"/>
</dbReference>
<proteinExistence type="predicted"/>